<evidence type="ECO:0008006" key="4">
    <source>
        <dbReference type="Google" id="ProtNLM"/>
    </source>
</evidence>
<gene>
    <name evidence="2" type="ORF">MET9862_01249</name>
</gene>
<feature type="chain" id="PRO_5021253249" description="Lysozyme inhibitor LprI N-terminal domain-containing protein" evidence="1">
    <location>
        <begin position="24"/>
        <end position="105"/>
    </location>
</feature>
<name>A0A509E8S6_9HYPH</name>
<keyword evidence="1" id="KW-0732">Signal</keyword>
<reference evidence="2 3" key="1">
    <citation type="submission" date="2019-06" db="EMBL/GenBank/DDBJ databases">
        <authorList>
            <person name="Rodrigo-Torres L."/>
            <person name="Arahal R. D."/>
            <person name="Lucena T."/>
        </authorList>
    </citation>
    <scope>NUCLEOTIDE SEQUENCE [LARGE SCALE GENOMIC DNA]</scope>
    <source>
        <strain evidence="2 3">SB0023/3</strain>
    </source>
</reference>
<dbReference type="RefSeq" id="WP_142582244.1">
    <property type="nucleotide sequence ID" value="NZ_CABFPH010000011.1"/>
</dbReference>
<keyword evidence="3" id="KW-1185">Reference proteome</keyword>
<sequence length="105" mass="10876">MIRSSAIAGSLALAFALGGPVQASEAGARHATWQGCLNSNFGIQSRLTSRMLAADAALRACREAEQAYLDALATSPLVDAAEAAEARPALLARARGWLLGRRAAL</sequence>
<accession>A0A509E8S6</accession>
<dbReference type="Proteomes" id="UP000410984">
    <property type="component" value="Unassembled WGS sequence"/>
</dbReference>
<evidence type="ECO:0000313" key="3">
    <source>
        <dbReference type="Proteomes" id="UP000410984"/>
    </source>
</evidence>
<proteinExistence type="predicted"/>
<protein>
    <recommendedName>
        <fullName evidence="4">Lysozyme inhibitor LprI N-terminal domain-containing protein</fullName>
    </recommendedName>
</protein>
<organism evidence="2 3">
    <name type="scientific">Methylobacterium symbioticum</name>
    <dbReference type="NCBI Taxonomy" id="2584084"/>
    <lineage>
        <taxon>Bacteria</taxon>
        <taxon>Pseudomonadati</taxon>
        <taxon>Pseudomonadota</taxon>
        <taxon>Alphaproteobacteria</taxon>
        <taxon>Hyphomicrobiales</taxon>
        <taxon>Methylobacteriaceae</taxon>
        <taxon>Methylobacterium</taxon>
    </lineage>
</organism>
<feature type="signal peptide" evidence="1">
    <location>
        <begin position="1"/>
        <end position="23"/>
    </location>
</feature>
<evidence type="ECO:0000256" key="1">
    <source>
        <dbReference type="SAM" id="SignalP"/>
    </source>
</evidence>
<dbReference type="OrthoDB" id="7999158at2"/>
<dbReference type="AlphaFoldDB" id="A0A509E8S6"/>
<evidence type="ECO:0000313" key="2">
    <source>
        <dbReference type="EMBL" id="VUD70676.1"/>
    </source>
</evidence>
<dbReference type="EMBL" id="CABFPH010000011">
    <property type="protein sequence ID" value="VUD70676.1"/>
    <property type="molecule type" value="Genomic_DNA"/>
</dbReference>